<proteinExistence type="predicted"/>
<dbReference type="Gene3D" id="3.40.50.300">
    <property type="entry name" value="P-loop containing nucleotide triphosphate hydrolases"/>
    <property type="match status" value="1"/>
</dbReference>
<protein>
    <recommendedName>
        <fullName evidence="3">DNA polymerase III subunit delta</fullName>
    </recommendedName>
</protein>
<sequence>MISKHLDKNNLHHAYLIEGGREKIVPEILRFCEDLGIKTSGNPDFCHITIDNLKIDEAFDLRAMSTNKGFSSTKKIFVVCVNSFSLDAQNVLLKMFEEPIENTHFFLVVPDTNSLLKTLVSRFYVISPRQGLTELGEDTKEVEKFINMPLQKRIDFIKELLAESEEEDEEGNEIIALDSTRSKALKFLNALELILHNKFMSKMPFDTRFFEHIFKVREFLRMPGSSSKTLMESVALVIPEKI</sequence>
<evidence type="ECO:0000313" key="1">
    <source>
        <dbReference type="EMBL" id="OGI68494.1"/>
    </source>
</evidence>
<evidence type="ECO:0008006" key="3">
    <source>
        <dbReference type="Google" id="ProtNLM"/>
    </source>
</evidence>
<dbReference type="AlphaFoldDB" id="A0A1F6VFW4"/>
<comment type="caution">
    <text evidence="1">The sequence shown here is derived from an EMBL/GenBank/DDBJ whole genome shotgun (WGS) entry which is preliminary data.</text>
</comment>
<dbReference type="SUPFAM" id="SSF52540">
    <property type="entry name" value="P-loop containing nucleoside triphosphate hydrolases"/>
    <property type="match status" value="1"/>
</dbReference>
<dbReference type="EMBL" id="MFTS01000003">
    <property type="protein sequence ID" value="OGI68494.1"/>
    <property type="molecule type" value="Genomic_DNA"/>
</dbReference>
<accession>A0A1F6VFW4</accession>
<dbReference type="InterPro" id="IPR027417">
    <property type="entry name" value="P-loop_NTPase"/>
</dbReference>
<evidence type="ECO:0000313" key="2">
    <source>
        <dbReference type="Proteomes" id="UP000178235"/>
    </source>
</evidence>
<reference evidence="1 2" key="1">
    <citation type="journal article" date="2016" name="Nat. Commun.">
        <title>Thousands of microbial genomes shed light on interconnected biogeochemical processes in an aquifer system.</title>
        <authorList>
            <person name="Anantharaman K."/>
            <person name="Brown C.T."/>
            <person name="Hug L.A."/>
            <person name="Sharon I."/>
            <person name="Castelle C.J."/>
            <person name="Probst A.J."/>
            <person name="Thomas B.C."/>
            <person name="Singh A."/>
            <person name="Wilkins M.J."/>
            <person name="Karaoz U."/>
            <person name="Brodie E.L."/>
            <person name="Williams K.H."/>
            <person name="Hubbard S.S."/>
            <person name="Banfield J.F."/>
        </authorList>
    </citation>
    <scope>NUCLEOTIDE SEQUENCE [LARGE SCALE GENOMIC DNA]</scope>
</reference>
<name>A0A1F6VFW4_9BACT</name>
<gene>
    <name evidence="1" type="ORF">A2738_01255</name>
</gene>
<dbReference type="Pfam" id="PF13177">
    <property type="entry name" value="DNA_pol3_delta2"/>
    <property type="match status" value="1"/>
</dbReference>
<organism evidence="1 2">
    <name type="scientific">Candidatus Nomurabacteria bacterium RIFCSPHIGHO2_01_FULL_42_15</name>
    <dbReference type="NCBI Taxonomy" id="1801742"/>
    <lineage>
        <taxon>Bacteria</taxon>
        <taxon>Candidatus Nomuraibacteriota</taxon>
    </lineage>
</organism>
<dbReference type="Proteomes" id="UP000178235">
    <property type="component" value="Unassembled WGS sequence"/>
</dbReference>